<accession>A0A8X6U5K5</accession>
<keyword evidence="2" id="KW-1185">Reference proteome</keyword>
<protein>
    <submittedName>
        <fullName evidence="1">Uncharacterized protein</fullName>
    </submittedName>
</protein>
<reference evidence="1" key="1">
    <citation type="submission" date="2020-08" db="EMBL/GenBank/DDBJ databases">
        <title>Multicomponent nature underlies the extraordinary mechanical properties of spider dragline silk.</title>
        <authorList>
            <person name="Kono N."/>
            <person name="Nakamura H."/>
            <person name="Mori M."/>
            <person name="Yoshida Y."/>
            <person name="Ohtoshi R."/>
            <person name="Malay A.D."/>
            <person name="Moran D.A.P."/>
            <person name="Tomita M."/>
            <person name="Numata K."/>
            <person name="Arakawa K."/>
        </authorList>
    </citation>
    <scope>NUCLEOTIDE SEQUENCE</scope>
</reference>
<proteinExistence type="predicted"/>
<comment type="caution">
    <text evidence="1">The sequence shown here is derived from an EMBL/GenBank/DDBJ whole genome shotgun (WGS) entry which is preliminary data.</text>
</comment>
<sequence length="106" mass="12016">MLRNPPSSLRFQSTSYCPPPIKITPRVTPGQLSIVHFTPVSPPGIIVYPCRQGEEVNLSSWGVPQCRPRLTRGSGRKWCQLRPPLLFWDFSECSKNNVESPYVEFA</sequence>
<evidence type="ECO:0000313" key="1">
    <source>
        <dbReference type="EMBL" id="GFT82823.1"/>
    </source>
</evidence>
<organism evidence="1 2">
    <name type="scientific">Nephila pilipes</name>
    <name type="common">Giant wood spider</name>
    <name type="synonym">Nephila maculata</name>
    <dbReference type="NCBI Taxonomy" id="299642"/>
    <lineage>
        <taxon>Eukaryota</taxon>
        <taxon>Metazoa</taxon>
        <taxon>Ecdysozoa</taxon>
        <taxon>Arthropoda</taxon>
        <taxon>Chelicerata</taxon>
        <taxon>Arachnida</taxon>
        <taxon>Araneae</taxon>
        <taxon>Araneomorphae</taxon>
        <taxon>Entelegynae</taxon>
        <taxon>Araneoidea</taxon>
        <taxon>Nephilidae</taxon>
        <taxon>Nephila</taxon>
    </lineage>
</organism>
<gene>
    <name evidence="1" type="ORF">NPIL_459161</name>
</gene>
<evidence type="ECO:0000313" key="2">
    <source>
        <dbReference type="Proteomes" id="UP000887013"/>
    </source>
</evidence>
<dbReference type="Proteomes" id="UP000887013">
    <property type="component" value="Unassembled WGS sequence"/>
</dbReference>
<dbReference type="EMBL" id="BMAW01119056">
    <property type="protein sequence ID" value="GFT82823.1"/>
    <property type="molecule type" value="Genomic_DNA"/>
</dbReference>
<dbReference type="AlphaFoldDB" id="A0A8X6U5K5"/>
<name>A0A8X6U5K5_NEPPI</name>